<comment type="similarity">
    <text evidence="1">Belongs to the AAA ATPase family.</text>
</comment>
<dbReference type="InterPro" id="IPR050221">
    <property type="entry name" value="26S_Proteasome_ATPase"/>
</dbReference>
<evidence type="ECO:0000256" key="2">
    <source>
        <dbReference type="ARBA" id="ARBA00022741"/>
    </source>
</evidence>
<organism evidence="5 6">
    <name type="scientific">Mycoplasmopsis bovis CQ-W70</name>
    <dbReference type="NCBI Taxonomy" id="1316930"/>
    <lineage>
        <taxon>Bacteria</taxon>
        <taxon>Bacillati</taxon>
        <taxon>Mycoplasmatota</taxon>
        <taxon>Mycoplasmoidales</taxon>
        <taxon>Metamycoplasmataceae</taxon>
        <taxon>Mycoplasmopsis</taxon>
    </lineage>
</organism>
<dbReference type="SMART" id="SM00382">
    <property type="entry name" value="AAA"/>
    <property type="match status" value="1"/>
</dbReference>
<dbReference type="InterPro" id="IPR003593">
    <property type="entry name" value="AAA+_ATPase"/>
</dbReference>
<evidence type="ECO:0000313" key="6">
    <source>
        <dbReference type="Proteomes" id="UP000027182"/>
    </source>
</evidence>
<proteinExistence type="inferred from homology"/>
<dbReference type="Proteomes" id="UP000027182">
    <property type="component" value="Chromosome"/>
</dbReference>
<dbReference type="Pfam" id="PF00004">
    <property type="entry name" value="AAA"/>
    <property type="match status" value="1"/>
</dbReference>
<evidence type="ECO:0000313" key="5">
    <source>
        <dbReference type="EMBL" id="AIA33814.1"/>
    </source>
</evidence>
<dbReference type="InterPro" id="IPR027417">
    <property type="entry name" value="P-loop_NTPase"/>
</dbReference>
<dbReference type="Gene3D" id="3.40.50.300">
    <property type="entry name" value="P-loop containing nucleotide triphosphate hydrolases"/>
    <property type="match status" value="1"/>
</dbReference>
<evidence type="ECO:0000256" key="3">
    <source>
        <dbReference type="ARBA" id="ARBA00022840"/>
    </source>
</evidence>
<dbReference type="SUPFAM" id="SSF52540">
    <property type="entry name" value="P-loop containing nucleoside triphosphate hydrolases"/>
    <property type="match status" value="1"/>
</dbReference>
<feature type="domain" description="AAA+ ATPase" evidence="4">
    <location>
        <begin position="101"/>
        <end position="237"/>
    </location>
</feature>
<protein>
    <submittedName>
        <fullName evidence="5">AAA ATPase</fullName>
    </submittedName>
</protein>
<dbReference type="KEGG" id="mbq:K668_01140"/>
<evidence type="ECO:0000259" key="4">
    <source>
        <dbReference type="SMART" id="SM00382"/>
    </source>
</evidence>
<dbReference type="RefSeq" id="WP_013954662.1">
    <property type="nucleotide sequence ID" value="NZ_CP005933.1"/>
</dbReference>
<dbReference type="GO" id="GO:0005524">
    <property type="term" value="F:ATP binding"/>
    <property type="evidence" value="ECO:0007669"/>
    <property type="project" value="UniProtKB-KW"/>
</dbReference>
<name>A0A059XYY3_MYCBV</name>
<dbReference type="GO" id="GO:0016887">
    <property type="term" value="F:ATP hydrolysis activity"/>
    <property type="evidence" value="ECO:0007669"/>
    <property type="project" value="InterPro"/>
</dbReference>
<dbReference type="InterPro" id="IPR001270">
    <property type="entry name" value="ClpA/B"/>
</dbReference>
<reference evidence="5 6" key="1">
    <citation type="submission" date="2013-04" db="EMBL/GenBank/DDBJ databases">
        <authorList>
            <person name="Lin L."/>
            <person name="Zeng Z."/>
            <person name="Xie J."/>
            <person name="Luo L."/>
            <person name="Yang Z."/>
            <person name="Liang W."/>
            <person name="Lin H."/>
            <person name="Dong C."/>
            <person name="Sun Y."/>
        </authorList>
    </citation>
    <scope>NUCLEOTIDE SEQUENCE [LARGE SCALE GENOMIC DNA]</scope>
    <source>
        <strain evidence="5 6">CQ-W70</strain>
    </source>
</reference>
<accession>A0A059XYY3</accession>
<sequence>MKKANILNLIQYHIEENDIAFRKEAHLIAEEFYRMHDDELGEYILSMLRGANNFVPQLMSDITIPFAEKVQLQTNLEPLPLPKKISEDIMGIINAINRKALINKFLFQGPPGTGKTESAKQIARILNRDLFIIDSNNIIDSHLGQTGKNISELFAAINNISLPEKVIICFDEIDALALERVDQKDVREMGRVTTSILKALDSLNENIILIATTNLFKHFDRALSRRFDLVLNFNRYQRQDLIDISEIILKYYTQKVANIKSELKLFRKIISLMDDIPLPGELKNIIKSAIYLSDPNCEYDYLKRLYKQIANDPYDLKKLKKHNFTVREIEILTGISKSSAALKLRGK</sequence>
<dbReference type="PANTHER" id="PTHR23073">
    <property type="entry name" value="26S PROTEASOME REGULATORY SUBUNIT"/>
    <property type="match status" value="1"/>
</dbReference>
<gene>
    <name evidence="5" type="ORF">K668_01140</name>
</gene>
<keyword evidence="3" id="KW-0067">ATP-binding</keyword>
<dbReference type="PATRIC" id="fig|1316930.3.peg.237"/>
<dbReference type="HOGENOM" id="CLU_785014_0_0_14"/>
<keyword evidence="2" id="KW-0547">Nucleotide-binding</keyword>
<evidence type="ECO:0000256" key="1">
    <source>
        <dbReference type="ARBA" id="ARBA00006914"/>
    </source>
</evidence>
<dbReference type="EMBL" id="CP005933">
    <property type="protein sequence ID" value="AIA33814.1"/>
    <property type="molecule type" value="Genomic_DNA"/>
</dbReference>
<dbReference type="AlphaFoldDB" id="A0A059XYY3"/>
<dbReference type="InterPro" id="IPR003959">
    <property type="entry name" value="ATPase_AAA_core"/>
</dbReference>
<dbReference type="PRINTS" id="PR00300">
    <property type="entry name" value="CLPPROTEASEA"/>
</dbReference>
<dbReference type="CDD" id="cd19481">
    <property type="entry name" value="RecA-like_protease"/>
    <property type="match status" value="1"/>
</dbReference>